<dbReference type="Proteomes" id="UP000198736">
    <property type="component" value="Unassembled WGS sequence"/>
</dbReference>
<dbReference type="STRING" id="1742973.COMA2_60106"/>
<proteinExistence type="predicted"/>
<keyword evidence="2" id="KW-1185">Reference proteome</keyword>
<evidence type="ECO:0000313" key="1">
    <source>
        <dbReference type="EMBL" id="CUS39026.1"/>
    </source>
</evidence>
<name>A0A0S4LVI1_9BACT</name>
<dbReference type="AlphaFoldDB" id="A0A0S4LVI1"/>
<evidence type="ECO:0000313" key="2">
    <source>
        <dbReference type="Proteomes" id="UP000198736"/>
    </source>
</evidence>
<protein>
    <submittedName>
        <fullName evidence="1">Uncharacterized protein</fullName>
    </submittedName>
</protein>
<sequence length="89" mass="9692">MCAGIFGNVSYATAEESDDATGFIAVFIPGTHGSSRLTIGSHLHIQIIEWKTPNLTTLRRRCFAHARSFSLPRIAIHETGGHDDALRTA</sequence>
<organism evidence="1 2">
    <name type="scientific">Candidatus Nitrospira nitrificans</name>
    <dbReference type="NCBI Taxonomy" id="1742973"/>
    <lineage>
        <taxon>Bacteria</taxon>
        <taxon>Pseudomonadati</taxon>
        <taxon>Nitrospirota</taxon>
        <taxon>Nitrospiria</taxon>
        <taxon>Nitrospirales</taxon>
        <taxon>Nitrospiraceae</taxon>
        <taxon>Nitrospira</taxon>
    </lineage>
</organism>
<accession>A0A0S4LVI1</accession>
<reference evidence="2" key="1">
    <citation type="submission" date="2015-10" db="EMBL/GenBank/DDBJ databases">
        <authorList>
            <person name="Luecker S."/>
            <person name="Luecker S."/>
        </authorList>
    </citation>
    <scope>NUCLEOTIDE SEQUENCE [LARGE SCALE GENOMIC DNA]</scope>
</reference>
<gene>
    <name evidence="1" type="ORF">COMA2_60106</name>
</gene>
<dbReference type="EMBL" id="CZPZ01000033">
    <property type="protein sequence ID" value="CUS39026.1"/>
    <property type="molecule type" value="Genomic_DNA"/>
</dbReference>